<protein>
    <submittedName>
        <fullName evidence="2">Cysteine desulfurase IscS</fullName>
    </submittedName>
</protein>
<accession>A0A8J4U472</accession>
<feature type="compositionally biased region" description="Low complexity" evidence="1">
    <location>
        <begin position="147"/>
        <end position="157"/>
    </location>
</feature>
<name>A0A8J4U472_CLAMG</name>
<keyword evidence="3" id="KW-1185">Reference proteome</keyword>
<feature type="compositionally biased region" description="Basic and acidic residues" evidence="1">
    <location>
        <begin position="83"/>
        <end position="93"/>
    </location>
</feature>
<evidence type="ECO:0000313" key="3">
    <source>
        <dbReference type="Proteomes" id="UP000727407"/>
    </source>
</evidence>
<feature type="region of interest" description="Disordered" evidence="1">
    <location>
        <begin position="1"/>
        <end position="98"/>
    </location>
</feature>
<feature type="compositionally biased region" description="Polar residues" evidence="1">
    <location>
        <begin position="1"/>
        <end position="15"/>
    </location>
</feature>
<organism evidence="2 3">
    <name type="scientific">Clarias magur</name>
    <name type="common">Asian catfish</name>
    <name type="synonym">Macropteronotus magur</name>
    <dbReference type="NCBI Taxonomy" id="1594786"/>
    <lineage>
        <taxon>Eukaryota</taxon>
        <taxon>Metazoa</taxon>
        <taxon>Chordata</taxon>
        <taxon>Craniata</taxon>
        <taxon>Vertebrata</taxon>
        <taxon>Euteleostomi</taxon>
        <taxon>Actinopterygii</taxon>
        <taxon>Neopterygii</taxon>
        <taxon>Teleostei</taxon>
        <taxon>Ostariophysi</taxon>
        <taxon>Siluriformes</taxon>
        <taxon>Clariidae</taxon>
        <taxon>Clarias</taxon>
    </lineage>
</organism>
<dbReference type="AlphaFoldDB" id="A0A8J4U472"/>
<feature type="compositionally biased region" description="Polar residues" evidence="1">
    <location>
        <begin position="23"/>
        <end position="39"/>
    </location>
</feature>
<evidence type="ECO:0000256" key="1">
    <source>
        <dbReference type="SAM" id="MobiDB-lite"/>
    </source>
</evidence>
<evidence type="ECO:0000313" key="2">
    <source>
        <dbReference type="EMBL" id="KAF5890634.1"/>
    </source>
</evidence>
<proteinExistence type="predicted"/>
<comment type="caution">
    <text evidence="2">The sequence shown here is derived from an EMBL/GenBank/DDBJ whole genome shotgun (WGS) entry which is preliminary data.</text>
</comment>
<feature type="region of interest" description="Disordered" evidence="1">
    <location>
        <begin position="132"/>
        <end position="166"/>
    </location>
</feature>
<dbReference type="Proteomes" id="UP000727407">
    <property type="component" value="Unassembled WGS sequence"/>
</dbReference>
<dbReference type="EMBL" id="QNUK01000665">
    <property type="protein sequence ID" value="KAF5890634.1"/>
    <property type="molecule type" value="Genomic_DNA"/>
</dbReference>
<reference evidence="2" key="1">
    <citation type="submission" date="2020-07" db="EMBL/GenBank/DDBJ databases">
        <title>Clarias magur genome sequencing, assembly and annotation.</title>
        <authorList>
            <person name="Kushwaha B."/>
            <person name="Kumar R."/>
            <person name="Das P."/>
            <person name="Joshi C.G."/>
            <person name="Kumar D."/>
            <person name="Nagpure N.S."/>
            <person name="Pandey M."/>
            <person name="Agarwal S."/>
            <person name="Srivastava S."/>
            <person name="Singh M."/>
            <person name="Sahoo L."/>
            <person name="Jayasankar P."/>
            <person name="Meher P.K."/>
            <person name="Koringa P.G."/>
            <person name="Iquebal M.A."/>
            <person name="Das S.P."/>
            <person name="Bit A."/>
            <person name="Patnaik S."/>
            <person name="Patel N."/>
            <person name="Shah T.M."/>
            <person name="Hinsu A."/>
            <person name="Jena J.K."/>
        </authorList>
    </citation>
    <scope>NUCLEOTIDE SEQUENCE</scope>
    <source>
        <strain evidence="2">CIFAMagur01</strain>
        <tissue evidence="2">Testis</tissue>
    </source>
</reference>
<sequence>MPSLQSGSQHITLQSCEEENKSEQATTTLPSTSEGNLQPPSRHRALRDDPPAPTLTHALLQMSRHREVESTVSRAEPPAGLPENHKDPEEPPRNTRRGSLNILPSEFCESVADVSCFCRGWGRRSLVNELRYGSSQTSRVQHEPSRTSRWTSSTRTSQEPKGSSEDQKEKIKKIFCRLRIFWIFSLERVGALCQSRNAEIDPEKVLKRPKPGSSVCLELQINKLSLRELTVL</sequence>
<gene>
    <name evidence="2" type="primary">iscS</name>
    <name evidence="2" type="ORF">DAT39_019678</name>
</gene>